<sequence>MITRSLLDEVDISRRYTLRIDLPWPERYYIQAQQRSRRECMWLNTIVPSSIDWLRKSTETGHTQIVSLLSQSLRFPSSLSLDIESDKEIPRGVKGLVDASTSPAVAFRLLMEERREAGRLESPSGALFPCLLLESNFFFFSSSRGKPNS</sequence>
<evidence type="ECO:0000313" key="2">
    <source>
        <dbReference type="Proteomes" id="UP000179920"/>
    </source>
</evidence>
<protein>
    <submittedName>
        <fullName evidence="1">Uncharacterized protein</fullName>
    </submittedName>
</protein>
<name>A0A1K0FXE3_9BASI</name>
<reference evidence="2" key="1">
    <citation type="submission" date="2016-04" db="EMBL/GenBank/DDBJ databases">
        <authorList>
            <person name="Guldener U."/>
            <person name="Guldener U."/>
        </authorList>
    </citation>
    <scope>NUCLEOTIDE SEQUENCE [LARGE SCALE GENOMIC DNA]</scope>
    <source>
        <strain evidence="2">UB2112</strain>
    </source>
</reference>
<evidence type="ECO:0000313" key="1">
    <source>
        <dbReference type="EMBL" id="SAM70115.1"/>
    </source>
</evidence>
<gene>
    <name evidence="1" type="ORF">UBRO_20468</name>
</gene>
<accession>A0A1K0FXE3</accession>
<dbReference type="AlphaFoldDB" id="A0A1K0FXE3"/>
<organism evidence="1 2">
    <name type="scientific">Ustilago bromivora</name>
    <dbReference type="NCBI Taxonomy" id="307758"/>
    <lineage>
        <taxon>Eukaryota</taxon>
        <taxon>Fungi</taxon>
        <taxon>Dikarya</taxon>
        <taxon>Basidiomycota</taxon>
        <taxon>Ustilaginomycotina</taxon>
        <taxon>Ustilaginomycetes</taxon>
        <taxon>Ustilaginales</taxon>
        <taxon>Ustilaginaceae</taxon>
        <taxon>Ustilago</taxon>
    </lineage>
</organism>
<dbReference type="Proteomes" id="UP000179920">
    <property type="component" value="Chromosome II"/>
</dbReference>
<dbReference type="EMBL" id="LT558118">
    <property type="protein sequence ID" value="SAM70115.1"/>
    <property type="molecule type" value="Genomic_DNA"/>
</dbReference>
<proteinExistence type="predicted"/>